<dbReference type="PROSITE" id="PS51901">
    <property type="entry name" value="ACP_MB"/>
    <property type="match status" value="1"/>
</dbReference>
<dbReference type="PANTHER" id="PTHR43080">
    <property type="entry name" value="CBS DOMAIN-CONTAINING PROTEIN CBSX3, MITOCHONDRIAL"/>
    <property type="match status" value="1"/>
</dbReference>
<dbReference type="InterPro" id="IPR044065">
    <property type="entry name" value="ACP_MB"/>
</dbReference>
<dbReference type="SUPFAM" id="SSF54631">
    <property type="entry name" value="CBS-domain pair"/>
    <property type="match status" value="1"/>
</dbReference>
<dbReference type="EMBL" id="DSCQ01000068">
    <property type="protein sequence ID" value="HET21508.1"/>
    <property type="molecule type" value="Genomic_DNA"/>
</dbReference>
<proteinExistence type="predicted"/>
<feature type="binding site" evidence="3">
    <location>
        <position position="181"/>
    </location>
    <ligand>
        <name>Fe cation</name>
        <dbReference type="ChEBI" id="CHEBI:24875"/>
    </ligand>
</feature>
<dbReference type="InterPro" id="IPR046342">
    <property type="entry name" value="CBS_dom_sf"/>
</dbReference>
<keyword evidence="3" id="KW-0408">Iron</keyword>
<gene>
    <name evidence="6" type="ORF">ENN70_05405</name>
    <name evidence="7" type="ORF">ENW66_03805</name>
</gene>
<comment type="caution">
    <text evidence="6">The sequence shown here is derived from an EMBL/GenBank/DDBJ whole genome shotgun (WGS) entry which is preliminary data.</text>
</comment>
<dbReference type="GO" id="GO:0046872">
    <property type="term" value="F:metal ion binding"/>
    <property type="evidence" value="ECO:0007669"/>
    <property type="project" value="UniProtKB-KW"/>
</dbReference>
<name>A0A7C2SKV2_ARCFL</name>
<feature type="binding site" evidence="3">
    <location>
        <position position="178"/>
    </location>
    <ligand>
        <name>Zn(2+)</name>
        <dbReference type="ChEBI" id="CHEBI:29105"/>
    </ligand>
</feature>
<evidence type="ECO:0000256" key="3">
    <source>
        <dbReference type="PROSITE-ProRule" id="PRU01249"/>
    </source>
</evidence>
<feature type="domain" description="CBS" evidence="4">
    <location>
        <begin position="76"/>
        <end position="134"/>
    </location>
</feature>
<protein>
    <submittedName>
        <fullName evidence="6">CBS domain-containing protein</fullName>
    </submittedName>
</protein>
<keyword evidence="1 2" id="KW-0129">CBS domain</keyword>
<dbReference type="EMBL" id="DTLB01000022">
    <property type="protein sequence ID" value="HFW32064.1"/>
    <property type="molecule type" value="Genomic_DNA"/>
</dbReference>
<reference evidence="6" key="1">
    <citation type="journal article" date="2020" name="mSystems">
        <title>Genome- and Community-Level Interaction Insights into Carbon Utilization and Element Cycling Functions of Hydrothermarchaeota in Hydrothermal Sediment.</title>
        <authorList>
            <person name="Zhou Z."/>
            <person name="Liu Y."/>
            <person name="Xu W."/>
            <person name="Pan J."/>
            <person name="Luo Z.H."/>
            <person name="Li M."/>
        </authorList>
    </citation>
    <scope>NUCLEOTIDE SEQUENCE [LARGE SCALE GENOMIC DNA]</scope>
    <source>
        <strain evidence="6">SpSt-12</strain>
        <strain evidence="7">SpSt-87</strain>
    </source>
</reference>
<evidence type="ECO:0000259" key="5">
    <source>
        <dbReference type="PROSITE" id="PS51901"/>
    </source>
</evidence>
<feature type="binding site" evidence="3">
    <location>
        <position position="159"/>
    </location>
    <ligand>
        <name>Zn(2+)</name>
        <dbReference type="ChEBI" id="CHEBI:29105"/>
    </ligand>
</feature>
<dbReference type="PANTHER" id="PTHR43080:SF2">
    <property type="entry name" value="CBS DOMAIN-CONTAINING PROTEIN"/>
    <property type="match status" value="1"/>
</dbReference>
<feature type="binding site" evidence="3">
    <location>
        <position position="178"/>
    </location>
    <ligand>
        <name>Fe cation</name>
        <dbReference type="ChEBI" id="CHEBI:24875"/>
    </ligand>
</feature>
<dbReference type="CDD" id="cd17775">
    <property type="entry name" value="CBS_pair_bact_arch"/>
    <property type="match status" value="1"/>
</dbReference>
<evidence type="ECO:0000259" key="4">
    <source>
        <dbReference type="PROSITE" id="PS51371"/>
    </source>
</evidence>
<feature type="binding site" evidence="3">
    <location>
        <position position="181"/>
    </location>
    <ligand>
        <name>Zn(2+)</name>
        <dbReference type="ChEBI" id="CHEBI:29105"/>
    </ligand>
</feature>
<feature type="binding site" evidence="3">
    <location>
        <position position="162"/>
    </location>
    <ligand>
        <name>Fe cation</name>
        <dbReference type="ChEBI" id="CHEBI:24875"/>
    </ligand>
</feature>
<evidence type="ECO:0000313" key="7">
    <source>
        <dbReference type="EMBL" id="HFW32064.1"/>
    </source>
</evidence>
<dbReference type="Pfam" id="PF00571">
    <property type="entry name" value="CBS"/>
    <property type="match status" value="2"/>
</dbReference>
<feature type="binding site" evidence="3">
    <location>
        <position position="159"/>
    </location>
    <ligand>
        <name>Fe cation</name>
        <dbReference type="ChEBI" id="CHEBI:24875"/>
    </ligand>
</feature>
<evidence type="ECO:0000256" key="2">
    <source>
        <dbReference type="PROSITE-ProRule" id="PRU00703"/>
    </source>
</evidence>
<keyword evidence="3" id="KW-0479">Metal-binding</keyword>
<dbReference type="InterPro" id="IPR051257">
    <property type="entry name" value="Diverse_CBS-Domain"/>
</dbReference>
<evidence type="ECO:0000313" key="6">
    <source>
        <dbReference type="EMBL" id="HET21508.1"/>
    </source>
</evidence>
<feature type="domain" description="ACP-type MB" evidence="5">
    <location>
        <begin position="154"/>
        <end position="186"/>
    </location>
</feature>
<feature type="binding site" evidence="3">
    <location>
        <position position="162"/>
    </location>
    <ligand>
        <name>Zn(2+)</name>
        <dbReference type="ChEBI" id="CHEBI:29105"/>
    </ligand>
</feature>
<evidence type="ECO:0000256" key="1">
    <source>
        <dbReference type="ARBA" id="ARBA00023122"/>
    </source>
</evidence>
<dbReference type="AlphaFoldDB" id="A0A7C2SKV2"/>
<dbReference type="SMART" id="SM00116">
    <property type="entry name" value="CBS"/>
    <property type="match status" value="2"/>
</dbReference>
<accession>A0A7C2SKV2</accession>
<sequence length="186" mass="20314">METDLPVKEVMTTVVCTVRRNDSIHNLAKKLVEYGVGSAVVVENGKPVGIVTEKDLISKIVAKNKVPSKVLVEEIMSQPVITISPNTSLREAARIMMKKGIRRLPVVNNNGELVGIITDNDILSVSLDLGEFASLVTHDALGYTIQPVIEEEEDIGGICDRCGKYADKLYHSNGLNLCEDCMDFEG</sequence>
<organism evidence="6">
    <name type="scientific">Archaeoglobus fulgidus</name>
    <dbReference type="NCBI Taxonomy" id="2234"/>
    <lineage>
        <taxon>Archaea</taxon>
        <taxon>Methanobacteriati</taxon>
        <taxon>Methanobacteriota</taxon>
        <taxon>Archaeoglobi</taxon>
        <taxon>Archaeoglobales</taxon>
        <taxon>Archaeoglobaceae</taxon>
        <taxon>Archaeoglobus</taxon>
    </lineage>
</organism>
<dbReference type="PROSITE" id="PS51371">
    <property type="entry name" value="CBS"/>
    <property type="match status" value="2"/>
</dbReference>
<dbReference type="InterPro" id="IPR000644">
    <property type="entry name" value="CBS_dom"/>
</dbReference>
<keyword evidence="3" id="KW-0862">Zinc</keyword>
<feature type="domain" description="CBS" evidence="4">
    <location>
        <begin position="11"/>
        <end position="68"/>
    </location>
</feature>
<dbReference type="Gene3D" id="3.10.580.10">
    <property type="entry name" value="CBS-domain"/>
    <property type="match status" value="1"/>
</dbReference>